<evidence type="ECO:0000256" key="8">
    <source>
        <dbReference type="ARBA" id="ARBA00022989"/>
    </source>
</evidence>
<comment type="subcellular location">
    <subcellularLocation>
        <location evidence="2">Cell membrane</location>
    </subcellularLocation>
</comment>
<evidence type="ECO:0000256" key="3">
    <source>
        <dbReference type="ARBA" id="ARBA00012438"/>
    </source>
</evidence>
<dbReference type="InterPro" id="IPR036097">
    <property type="entry name" value="HisK_dim/P_sf"/>
</dbReference>
<keyword evidence="7 14" id="KW-0418">Kinase</keyword>
<feature type="transmembrane region" description="Helical" evidence="11">
    <location>
        <begin position="12"/>
        <end position="38"/>
    </location>
</feature>
<dbReference type="InterPro" id="IPR004358">
    <property type="entry name" value="Sig_transdc_His_kin-like_C"/>
</dbReference>
<dbReference type="PROSITE" id="PS50109">
    <property type="entry name" value="HIS_KIN"/>
    <property type="match status" value="1"/>
</dbReference>
<name>A0ABQ3LE77_9PSEU</name>
<dbReference type="InterPro" id="IPR003661">
    <property type="entry name" value="HisK_dim/P_dom"/>
</dbReference>
<dbReference type="CDD" id="cd00075">
    <property type="entry name" value="HATPase"/>
    <property type="match status" value="1"/>
</dbReference>
<dbReference type="CDD" id="cd06225">
    <property type="entry name" value="HAMP"/>
    <property type="match status" value="1"/>
</dbReference>
<dbReference type="SMART" id="SM00388">
    <property type="entry name" value="HisKA"/>
    <property type="match status" value="1"/>
</dbReference>
<dbReference type="Gene3D" id="3.30.565.10">
    <property type="entry name" value="Histidine kinase-like ATPase, C-terminal domain"/>
    <property type="match status" value="1"/>
</dbReference>
<feature type="domain" description="Histidine kinase" evidence="12">
    <location>
        <begin position="218"/>
        <end position="413"/>
    </location>
</feature>
<protein>
    <recommendedName>
        <fullName evidence="3">histidine kinase</fullName>
        <ecNumber evidence="3">2.7.13.3</ecNumber>
    </recommendedName>
</protein>
<dbReference type="GO" id="GO:0016301">
    <property type="term" value="F:kinase activity"/>
    <property type="evidence" value="ECO:0007669"/>
    <property type="project" value="UniProtKB-KW"/>
</dbReference>
<keyword evidence="8 11" id="KW-1133">Transmembrane helix</keyword>
<feature type="transmembrane region" description="Helical" evidence="11">
    <location>
        <begin position="133"/>
        <end position="156"/>
    </location>
</feature>
<dbReference type="PROSITE" id="PS50885">
    <property type="entry name" value="HAMP"/>
    <property type="match status" value="1"/>
</dbReference>
<dbReference type="CDD" id="cd00082">
    <property type="entry name" value="HisKA"/>
    <property type="match status" value="1"/>
</dbReference>
<dbReference type="EC" id="2.7.13.3" evidence="3"/>
<dbReference type="Pfam" id="PF02518">
    <property type="entry name" value="HATPase_c"/>
    <property type="match status" value="1"/>
</dbReference>
<dbReference type="InterPro" id="IPR050428">
    <property type="entry name" value="TCS_sensor_his_kinase"/>
</dbReference>
<keyword evidence="4" id="KW-0597">Phosphoprotein</keyword>
<dbReference type="Gene3D" id="1.10.287.130">
    <property type="match status" value="1"/>
</dbReference>
<reference evidence="15" key="1">
    <citation type="journal article" date="2019" name="Int. J. Syst. Evol. Microbiol.">
        <title>The Global Catalogue of Microorganisms (GCM) 10K type strain sequencing project: providing services to taxonomists for standard genome sequencing and annotation.</title>
        <authorList>
            <consortium name="The Broad Institute Genomics Platform"/>
            <consortium name="The Broad Institute Genome Sequencing Center for Infectious Disease"/>
            <person name="Wu L."/>
            <person name="Ma J."/>
        </authorList>
    </citation>
    <scope>NUCLEOTIDE SEQUENCE [LARGE SCALE GENOMIC DNA]</scope>
    <source>
        <strain evidence="15">CGMCC 4.7683</strain>
    </source>
</reference>
<sequence>MSRLGTVSLRRRVTVTASLVLGVVLVALGFTIAAVFSAQGERNLNALLAGRVQLAQQLAKENVAPANLVRRIDARGVVVSLRLPSGDTIGTPPERSGGVKRVTAVLTGPPRINGAELVLTADTALLDGAERTLARVLVAGGLVAIVVTAFALLLGMRVALRPLDRMTGLARSIASGSRGGRLSPSRTDTELGRTAEAFDEMLNSLEASEERMRTFVADAAHELRTPIAGVNAAAEAVLELGPDARPEQREQLELLLIRESRRAGRLVEDLLDLARIDAGVRLEPGTVRLRELARDQADRLTLLAPSLTVVVSGPEIQTVADEARVTQILANLADNARNAAGDTGRIEFHCGQSAAGVFVVVGDSGPGVPEADRERIFGRLVRLDTARRRDRGGSGLGLTIARGLARAHGGDLTCDDAGFRLTLPYR</sequence>
<dbReference type="InterPro" id="IPR005467">
    <property type="entry name" value="His_kinase_dom"/>
</dbReference>
<keyword evidence="15" id="KW-1185">Reference proteome</keyword>
<dbReference type="PANTHER" id="PTHR45436">
    <property type="entry name" value="SENSOR HISTIDINE KINASE YKOH"/>
    <property type="match status" value="1"/>
</dbReference>
<dbReference type="InterPro" id="IPR003594">
    <property type="entry name" value="HATPase_dom"/>
</dbReference>
<dbReference type="SMART" id="SM00387">
    <property type="entry name" value="HATPase_c"/>
    <property type="match status" value="1"/>
</dbReference>
<dbReference type="InterPro" id="IPR036890">
    <property type="entry name" value="HATPase_C_sf"/>
</dbReference>
<evidence type="ECO:0000313" key="15">
    <source>
        <dbReference type="Proteomes" id="UP000635387"/>
    </source>
</evidence>
<evidence type="ECO:0000256" key="7">
    <source>
        <dbReference type="ARBA" id="ARBA00022777"/>
    </source>
</evidence>
<dbReference type="PRINTS" id="PR00344">
    <property type="entry name" value="BCTRLSENSOR"/>
</dbReference>
<evidence type="ECO:0000256" key="2">
    <source>
        <dbReference type="ARBA" id="ARBA00004236"/>
    </source>
</evidence>
<dbReference type="SMART" id="SM00304">
    <property type="entry name" value="HAMP"/>
    <property type="match status" value="1"/>
</dbReference>
<comment type="caution">
    <text evidence="14">The sequence shown here is derived from an EMBL/GenBank/DDBJ whole genome shotgun (WGS) entry which is preliminary data.</text>
</comment>
<accession>A0ABQ3LE77</accession>
<comment type="catalytic activity">
    <reaction evidence="1">
        <text>ATP + protein L-histidine = ADP + protein N-phospho-L-histidine.</text>
        <dbReference type="EC" id="2.7.13.3"/>
    </reaction>
</comment>
<dbReference type="SUPFAM" id="SSF55874">
    <property type="entry name" value="ATPase domain of HSP90 chaperone/DNA topoisomerase II/histidine kinase"/>
    <property type="match status" value="1"/>
</dbReference>
<dbReference type="RefSeq" id="WP_191253258.1">
    <property type="nucleotide sequence ID" value="NZ_BNAY01000002.1"/>
</dbReference>
<keyword evidence="9" id="KW-0902">Two-component regulatory system</keyword>
<proteinExistence type="predicted"/>
<dbReference type="SUPFAM" id="SSF47384">
    <property type="entry name" value="Homodimeric domain of signal transducing histidine kinase"/>
    <property type="match status" value="1"/>
</dbReference>
<feature type="domain" description="HAMP" evidence="13">
    <location>
        <begin position="157"/>
        <end position="210"/>
    </location>
</feature>
<evidence type="ECO:0000313" key="14">
    <source>
        <dbReference type="EMBL" id="GHH08555.1"/>
    </source>
</evidence>
<dbReference type="Proteomes" id="UP000635387">
    <property type="component" value="Unassembled WGS sequence"/>
</dbReference>
<gene>
    <name evidence="14" type="ORF">GCM10017790_15480</name>
</gene>
<evidence type="ECO:0000256" key="5">
    <source>
        <dbReference type="ARBA" id="ARBA00022679"/>
    </source>
</evidence>
<evidence type="ECO:0000256" key="1">
    <source>
        <dbReference type="ARBA" id="ARBA00000085"/>
    </source>
</evidence>
<dbReference type="Gene3D" id="6.10.340.10">
    <property type="match status" value="1"/>
</dbReference>
<evidence type="ECO:0000256" key="10">
    <source>
        <dbReference type="ARBA" id="ARBA00023136"/>
    </source>
</evidence>
<dbReference type="EMBL" id="BNAY01000002">
    <property type="protein sequence ID" value="GHH08555.1"/>
    <property type="molecule type" value="Genomic_DNA"/>
</dbReference>
<keyword evidence="5" id="KW-0808">Transferase</keyword>
<dbReference type="SUPFAM" id="SSF158472">
    <property type="entry name" value="HAMP domain-like"/>
    <property type="match status" value="1"/>
</dbReference>
<evidence type="ECO:0000259" key="12">
    <source>
        <dbReference type="PROSITE" id="PS50109"/>
    </source>
</evidence>
<dbReference type="InterPro" id="IPR003660">
    <property type="entry name" value="HAMP_dom"/>
</dbReference>
<dbReference type="PANTHER" id="PTHR45436:SF5">
    <property type="entry name" value="SENSOR HISTIDINE KINASE TRCS"/>
    <property type="match status" value="1"/>
</dbReference>
<keyword evidence="6 11" id="KW-0812">Transmembrane</keyword>
<evidence type="ECO:0000256" key="6">
    <source>
        <dbReference type="ARBA" id="ARBA00022692"/>
    </source>
</evidence>
<evidence type="ECO:0000256" key="4">
    <source>
        <dbReference type="ARBA" id="ARBA00022553"/>
    </source>
</evidence>
<dbReference type="Pfam" id="PF00672">
    <property type="entry name" value="HAMP"/>
    <property type="match status" value="1"/>
</dbReference>
<evidence type="ECO:0000256" key="9">
    <source>
        <dbReference type="ARBA" id="ARBA00023012"/>
    </source>
</evidence>
<dbReference type="Pfam" id="PF00512">
    <property type="entry name" value="HisKA"/>
    <property type="match status" value="1"/>
</dbReference>
<evidence type="ECO:0000259" key="13">
    <source>
        <dbReference type="PROSITE" id="PS50885"/>
    </source>
</evidence>
<organism evidence="14 15">
    <name type="scientific">Amycolatopsis oliviviridis</name>
    <dbReference type="NCBI Taxonomy" id="1471590"/>
    <lineage>
        <taxon>Bacteria</taxon>
        <taxon>Bacillati</taxon>
        <taxon>Actinomycetota</taxon>
        <taxon>Actinomycetes</taxon>
        <taxon>Pseudonocardiales</taxon>
        <taxon>Pseudonocardiaceae</taxon>
        <taxon>Amycolatopsis</taxon>
    </lineage>
</organism>
<evidence type="ECO:0000256" key="11">
    <source>
        <dbReference type="SAM" id="Phobius"/>
    </source>
</evidence>
<keyword evidence="10 11" id="KW-0472">Membrane</keyword>